<name>A0A1F2WNB6_9ACTN</name>
<dbReference type="Proteomes" id="UP000177876">
    <property type="component" value="Unassembled WGS sequence"/>
</dbReference>
<reference evidence="1 2" key="1">
    <citation type="journal article" date="2016" name="Nat. Commun.">
        <title>Thousands of microbial genomes shed light on interconnected biogeochemical processes in an aquifer system.</title>
        <authorList>
            <person name="Anantharaman K."/>
            <person name="Brown C.T."/>
            <person name="Hug L.A."/>
            <person name="Sharon I."/>
            <person name="Castelle C.J."/>
            <person name="Probst A.J."/>
            <person name="Thomas B.C."/>
            <person name="Singh A."/>
            <person name="Wilkins M.J."/>
            <person name="Karaoz U."/>
            <person name="Brodie E.L."/>
            <person name="Williams K.H."/>
            <person name="Hubbard S.S."/>
            <person name="Banfield J.F."/>
        </authorList>
    </citation>
    <scope>NUCLEOTIDE SEQUENCE [LARGE SCALE GENOMIC DNA]</scope>
</reference>
<dbReference type="SUPFAM" id="SSF53474">
    <property type="entry name" value="alpha/beta-Hydrolases"/>
    <property type="match status" value="2"/>
</dbReference>
<organism evidence="1 2">
    <name type="scientific">Candidatus Solincola sediminis</name>
    <dbReference type="NCBI Taxonomy" id="1797199"/>
    <lineage>
        <taxon>Bacteria</taxon>
        <taxon>Bacillati</taxon>
        <taxon>Actinomycetota</taxon>
        <taxon>Candidatus Geothermincolia</taxon>
        <taxon>Candidatus Geothermincolales</taxon>
        <taxon>Candidatus Geothermincolaceae</taxon>
        <taxon>Candidatus Solincola</taxon>
    </lineage>
</organism>
<dbReference type="STRING" id="1797197.A2Y75_01930"/>
<protein>
    <recommendedName>
        <fullName evidence="3">Alpha/beta hydrolase</fullName>
    </recommendedName>
</protein>
<evidence type="ECO:0000313" key="1">
    <source>
        <dbReference type="EMBL" id="OFW58328.1"/>
    </source>
</evidence>
<proteinExistence type="predicted"/>
<dbReference type="AlphaFoldDB" id="A0A1F2WNB6"/>
<accession>A0A1F2WNB6</accession>
<dbReference type="EMBL" id="MELK01000024">
    <property type="protein sequence ID" value="OFW58328.1"/>
    <property type="molecule type" value="Genomic_DNA"/>
</dbReference>
<evidence type="ECO:0008006" key="3">
    <source>
        <dbReference type="Google" id="ProtNLM"/>
    </source>
</evidence>
<evidence type="ECO:0000313" key="2">
    <source>
        <dbReference type="Proteomes" id="UP000177876"/>
    </source>
</evidence>
<comment type="caution">
    <text evidence="1">The sequence shown here is derived from an EMBL/GenBank/DDBJ whole genome shotgun (WGS) entry which is preliminary data.</text>
</comment>
<sequence>MLEGANGFEYLGRQVVYQAKVKNQKNIEVWAVERRNNRLEDLTGVNYLEEGLSKGEMDINEAVAAFIGYYYEGEAINGKTFEGFLANQDVPCLAEFGLKLDTEDVFKVIQTLVPDPAVRREKVFVGGHSMGGMMTSYFAGWDLDGDPATVDDAGYNNCAGMFGLDTVVNSIGTVGDAVFGMMPDDMKEGFEDITETIYGGIVDGLKNGSYPVVLNSPPIFGAEVMDLLEAVGMAAYYDPDGEDTYIRDVPWTDMNELLLRFLHSKDNDIFIADSPNLRDFRFTNEALFGSIFDDSFVPMGMILNSMGFLKGGPVVLKEFPKTWTDDIPILSNSIGPGPYWIANDAGPIEDLRTGPLYSWANFDEIGDAQDPDYKDTTGETTFTTMENEVADITDVARTAFKGPVNLVEWYFSMRLLVDLVGAVTPFAPKYGLNFLHGDKLIDMPQVVFIAEQGMMGDIDINGLPGEKHLLTGYNHMDVMNASANTSARRPNEVVEPLIEFVMENAK</sequence>
<gene>
    <name evidence="1" type="ORF">A2Y75_01930</name>
</gene>
<dbReference type="Gene3D" id="3.40.50.1820">
    <property type="entry name" value="alpha/beta hydrolase"/>
    <property type="match status" value="1"/>
</dbReference>
<dbReference type="InterPro" id="IPR029058">
    <property type="entry name" value="AB_hydrolase_fold"/>
</dbReference>